<feature type="compositionally biased region" description="Basic and acidic residues" evidence="1">
    <location>
        <begin position="615"/>
        <end position="635"/>
    </location>
</feature>
<comment type="caution">
    <text evidence="2">The sequence shown here is derived from an EMBL/GenBank/DDBJ whole genome shotgun (WGS) entry which is preliminary data.</text>
</comment>
<feature type="region of interest" description="Disordered" evidence="1">
    <location>
        <begin position="610"/>
        <end position="689"/>
    </location>
</feature>
<sequence>MTTTLSQLNELITSIANFLQNDQERFRKFTVLLNRFKRAPNNPELTLLQIKSLLSDNQEICEKIDSACKQFPSDENLLIHLSNFIFETNQISSNPKLGFIISEVISYYSEELIDISFLHYYVSLLISDLPIEVQKDIQAKIHYLAQEINIHRTKLFQSNKLPNLLINSLPVDYDMESYFAIPPHIQFLVMINLLIPSTENISSIIKCLKMYGNQVINDEEAIIWIGQFNSYISNFLSKIIINCEPSTFLPSKLIELIQFHIPSEQLRLWAFGESLLSLITESSEIENLNNSKSNDVPTDETHNKNNLFLPKSFLSLRTRVFLDAIESTAKMIQSQQAVKFPKNVVNAIYGKKQSKMITSSQFSTKIIYKRIKQLGGDFISKEIKVLSDAMLQVDPTNTEWRVNYSTLLKPEFVKKMLVFQGFEFKLNEMDQKSDGNLMTDSIFTLLTSILKDFCDKFSKIQNNFMNDFLNCFNNGIHYCHLNTALCLYYFFSMYKSICISLETKGLSLSDNNEFISNLKSLGELVFDIQAPLQPFEGTSLSQIDVPLMYFAKRAAKIKEKVVMSDDISIILADNSEIHFFEVNVQNGIIKLTPSINPVCAPDFIIQIKQNKRHKNASDKKPSDKSKTKEIKKEVEQEAYDENENYNDAETQEEDENEVNEDENDDEFKEPESDSENVPNKADIKNNEAS</sequence>
<dbReference type="Proteomes" id="UP001470230">
    <property type="component" value="Unassembled WGS sequence"/>
</dbReference>
<organism evidence="2 3">
    <name type="scientific">Tritrichomonas musculus</name>
    <dbReference type="NCBI Taxonomy" id="1915356"/>
    <lineage>
        <taxon>Eukaryota</taxon>
        <taxon>Metamonada</taxon>
        <taxon>Parabasalia</taxon>
        <taxon>Tritrichomonadida</taxon>
        <taxon>Tritrichomonadidae</taxon>
        <taxon>Tritrichomonas</taxon>
    </lineage>
</organism>
<keyword evidence="3" id="KW-1185">Reference proteome</keyword>
<proteinExistence type="predicted"/>
<evidence type="ECO:0000256" key="1">
    <source>
        <dbReference type="SAM" id="MobiDB-lite"/>
    </source>
</evidence>
<feature type="compositionally biased region" description="Acidic residues" evidence="1">
    <location>
        <begin position="636"/>
        <end position="674"/>
    </location>
</feature>
<accession>A0ABR2K853</accession>
<protein>
    <submittedName>
        <fullName evidence="2">Uncharacterized protein</fullName>
    </submittedName>
</protein>
<evidence type="ECO:0000313" key="2">
    <source>
        <dbReference type="EMBL" id="KAK8887097.1"/>
    </source>
</evidence>
<dbReference type="EMBL" id="JAPFFF010000006">
    <property type="protein sequence ID" value="KAK8887097.1"/>
    <property type="molecule type" value="Genomic_DNA"/>
</dbReference>
<name>A0ABR2K853_9EUKA</name>
<gene>
    <name evidence="2" type="ORF">M9Y10_038133</name>
</gene>
<reference evidence="2 3" key="1">
    <citation type="submission" date="2024-04" db="EMBL/GenBank/DDBJ databases">
        <title>Tritrichomonas musculus Genome.</title>
        <authorList>
            <person name="Alves-Ferreira E."/>
            <person name="Grigg M."/>
            <person name="Lorenzi H."/>
            <person name="Galac M."/>
        </authorList>
    </citation>
    <scope>NUCLEOTIDE SEQUENCE [LARGE SCALE GENOMIC DNA]</scope>
    <source>
        <strain evidence="2 3">EAF2021</strain>
    </source>
</reference>
<evidence type="ECO:0000313" key="3">
    <source>
        <dbReference type="Proteomes" id="UP001470230"/>
    </source>
</evidence>